<evidence type="ECO:0000313" key="2">
    <source>
        <dbReference type="EMBL" id="KAG9477194.1"/>
    </source>
</evidence>
<dbReference type="EMBL" id="WNTK01000010">
    <property type="protein sequence ID" value="KAG9477194.1"/>
    <property type="molecule type" value="Genomic_DNA"/>
</dbReference>
<keyword evidence="1" id="KW-0732">Signal</keyword>
<sequence>MANCAAICKWLLYIGLKLPSADSGHSTSGNVDRIQQLRMEYQQAKREGFPLYESEDVAGRFLEYDQSWVSLLHSIEMNFK</sequence>
<accession>A0A8J6EYY0</accession>
<evidence type="ECO:0000313" key="3">
    <source>
        <dbReference type="Proteomes" id="UP000770717"/>
    </source>
</evidence>
<feature type="signal peptide" evidence="1">
    <location>
        <begin position="1"/>
        <end position="23"/>
    </location>
</feature>
<dbReference type="OrthoDB" id="6264899at2759"/>
<evidence type="ECO:0000256" key="1">
    <source>
        <dbReference type="SAM" id="SignalP"/>
    </source>
</evidence>
<dbReference type="AlphaFoldDB" id="A0A8J6EYY0"/>
<reference evidence="2" key="1">
    <citation type="thesis" date="2020" institute="ProQuest LLC" country="789 East Eisenhower Parkway, Ann Arbor, MI, USA">
        <title>Comparative Genomics and Chromosome Evolution.</title>
        <authorList>
            <person name="Mudd A.B."/>
        </authorList>
    </citation>
    <scope>NUCLEOTIDE SEQUENCE</scope>
    <source>
        <strain evidence="2">HN-11 Male</strain>
        <tissue evidence="2">Kidney and liver</tissue>
    </source>
</reference>
<gene>
    <name evidence="2" type="ORF">GDO78_002541</name>
</gene>
<organism evidence="2 3">
    <name type="scientific">Eleutherodactylus coqui</name>
    <name type="common">Puerto Rican coqui</name>
    <dbReference type="NCBI Taxonomy" id="57060"/>
    <lineage>
        <taxon>Eukaryota</taxon>
        <taxon>Metazoa</taxon>
        <taxon>Chordata</taxon>
        <taxon>Craniata</taxon>
        <taxon>Vertebrata</taxon>
        <taxon>Euteleostomi</taxon>
        <taxon>Amphibia</taxon>
        <taxon>Batrachia</taxon>
        <taxon>Anura</taxon>
        <taxon>Neobatrachia</taxon>
        <taxon>Hyloidea</taxon>
        <taxon>Eleutherodactylidae</taxon>
        <taxon>Eleutherodactylinae</taxon>
        <taxon>Eleutherodactylus</taxon>
        <taxon>Eleutherodactylus</taxon>
    </lineage>
</organism>
<keyword evidence="3" id="KW-1185">Reference proteome</keyword>
<name>A0A8J6EYY0_ELECQ</name>
<dbReference type="Proteomes" id="UP000770717">
    <property type="component" value="Unassembled WGS sequence"/>
</dbReference>
<feature type="chain" id="PRO_5035280239" evidence="1">
    <location>
        <begin position="24"/>
        <end position="80"/>
    </location>
</feature>
<protein>
    <submittedName>
        <fullName evidence="2">Uncharacterized protein</fullName>
    </submittedName>
</protein>
<proteinExistence type="predicted"/>
<comment type="caution">
    <text evidence="2">The sequence shown here is derived from an EMBL/GenBank/DDBJ whole genome shotgun (WGS) entry which is preliminary data.</text>
</comment>